<dbReference type="EnsemblMetazoa" id="SSS_4238s_mrna">
    <property type="protein sequence ID" value="KAF7493038.1"/>
    <property type="gene ID" value="SSS_4238"/>
</dbReference>
<reference evidence="3" key="1">
    <citation type="journal article" date="2020" name="PLoS Negl. Trop. Dis.">
        <title>High-quality nuclear genome for Sarcoptes scabiei-A critical resource for a neglected parasite.</title>
        <authorList>
            <person name="Korhonen P.K."/>
            <person name="Gasser R.B."/>
            <person name="Ma G."/>
            <person name="Wang T."/>
            <person name="Stroehlein A.J."/>
            <person name="Young N.D."/>
            <person name="Ang C.S."/>
            <person name="Fernando D.D."/>
            <person name="Lu H.C."/>
            <person name="Taylor S."/>
            <person name="Reynolds S.L."/>
            <person name="Mofiz E."/>
            <person name="Najaraj S.H."/>
            <person name="Gowda H."/>
            <person name="Madugundu A."/>
            <person name="Renuse S."/>
            <person name="Holt D."/>
            <person name="Pandey A."/>
            <person name="Papenfuss A.T."/>
            <person name="Fischer K."/>
        </authorList>
    </citation>
    <scope>NUCLEOTIDE SEQUENCE [LARGE SCALE GENOMIC DNA]</scope>
</reference>
<gene>
    <name evidence="1" type="ORF">SSS_4238</name>
</gene>
<organism evidence="1">
    <name type="scientific">Sarcoptes scabiei</name>
    <name type="common">Itch mite</name>
    <name type="synonym">Acarus scabiei</name>
    <dbReference type="NCBI Taxonomy" id="52283"/>
    <lineage>
        <taxon>Eukaryota</taxon>
        <taxon>Metazoa</taxon>
        <taxon>Ecdysozoa</taxon>
        <taxon>Arthropoda</taxon>
        <taxon>Chelicerata</taxon>
        <taxon>Arachnida</taxon>
        <taxon>Acari</taxon>
        <taxon>Acariformes</taxon>
        <taxon>Sarcoptiformes</taxon>
        <taxon>Astigmata</taxon>
        <taxon>Psoroptidia</taxon>
        <taxon>Sarcoptoidea</taxon>
        <taxon>Sarcoptidae</taxon>
        <taxon>Sarcoptinae</taxon>
        <taxon>Sarcoptes</taxon>
    </lineage>
</organism>
<keyword evidence="3" id="KW-1185">Reference proteome</keyword>
<evidence type="ECO:0000313" key="1">
    <source>
        <dbReference type="EMBL" id="KAF7493038.1"/>
    </source>
</evidence>
<name>A0A834RAQ1_SARSC</name>
<protein>
    <submittedName>
        <fullName evidence="1 2">Uncharacterized protein</fullName>
    </submittedName>
</protein>
<dbReference type="Proteomes" id="UP000070412">
    <property type="component" value="Unassembled WGS sequence"/>
</dbReference>
<dbReference type="EMBL" id="WVUK01000056">
    <property type="protein sequence ID" value="KAF7493038.1"/>
    <property type="molecule type" value="Genomic_DNA"/>
</dbReference>
<dbReference type="AlphaFoldDB" id="A0A834RAQ1"/>
<sequence length="118" mass="13939">MIPNLYKDEDIESNWNNNNSSHHHLHYIHHTNHLFHDDGGGSHKNPIIARETITILLFEIEKNHSTRSNDPVTSIDDHLFHNELSVHNDRHHYDDDLHHQTCHIITLEAFDSLNHMKH</sequence>
<proteinExistence type="predicted"/>
<reference evidence="2" key="3">
    <citation type="submission" date="2022-06" db="UniProtKB">
        <authorList>
            <consortium name="EnsemblMetazoa"/>
        </authorList>
    </citation>
    <scope>IDENTIFICATION</scope>
</reference>
<reference evidence="1" key="2">
    <citation type="submission" date="2020-01" db="EMBL/GenBank/DDBJ databases">
        <authorList>
            <person name="Korhonen P.K.K."/>
            <person name="Guangxu M.G."/>
            <person name="Wang T.W."/>
            <person name="Stroehlein A.J.S."/>
            <person name="Young N.D."/>
            <person name="Ang C.-S.A."/>
            <person name="Fernando D.W.F."/>
            <person name="Lu H.L."/>
            <person name="Taylor S.T."/>
            <person name="Ehtesham M.E.M."/>
            <person name="Najaraj S.H.N."/>
            <person name="Harsha G.H.G."/>
            <person name="Madugundu A.M."/>
            <person name="Renuse S.R."/>
            <person name="Holt D.H."/>
            <person name="Pandey A.P."/>
            <person name="Papenfuss A.P."/>
            <person name="Gasser R.B.G."/>
            <person name="Fischer K.F."/>
        </authorList>
    </citation>
    <scope>NUCLEOTIDE SEQUENCE</scope>
    <source>
        <strain evidence="1">SSS_KF_BRIS2020</strain>
    </source>
</reference>
<evidence type="ECO:0000313" key="2">
    <source>
        <dbReference type="EnsemblMetazoa" id="KAF7493038.1"/>
    </source>
</evidence>
<accession>A0A834RAQ1</accession>
<evidence type="ECO:0000313" key="3">
    <source>
        <dbReference type="Proteomes" id="UP000070412"/>
    </source>
</evidence>